<dbReference type="CDD" id="cd06171">
    <property type="entry name" value="Sigma70_r4"/>
    <property type="match status" value="1"/>
</dbReference>
<dbReference type="InterPro" id="IPR013783">
    <property type="entry name" value="Ig-like_fold"/>
</dbReference>
<dbReference type="InterPro" id="IPR013324">
    <property type="entry name" value="RNA_pol_sigma_r3/r4-like"/>
</dbReference>
<dbReference type="PANTHER" id="PTHR43133:SF25">
    <property type="entry name" value="RNA POLYMERASE SIGMA FACTOR RFAY-RELATED"/>
    <property type="match status" value="1"/>
</dbReference>
<dbReference type="Pfam" id="PF08281">
    <property type="entry name" value="Sigma70_r4_2"/>
    <property type="match status" value="1"/>
</dbReference>
<feature type="region of interest" description="Disordered" evidence="5">
    <location>
        <begin position="239"/>
        <end position="270"/>
    </location>
</feature>
<dbReference type="GO" id="GO:0030246">
    <property type="term" value="F:carbohydrate binding"/>
    <property type="evidence" value="ECO:0007669"/>
    <property type="project" value="InterPro"/>
</dbReference>
<evidence type="ECO:0000259" key="7">
    <source>
        <dbReference type="Pfam" id="PF08281"/>
    </source>
</evidence>
<organism evidence="8 9">
    <name type="scientific">Engelhardtia mirabilis</name>
    <dbReference type="NCBI Taxonomy" id="2528011"/>
    <lineage>
        <taxon>Bacteria</taxon>
        <taxon>Pseudomonadati</taxon>
        <taxon>Planctomycetota</taxon>
        <taxon>Planctomycetia</taxon>
        <taxon>Planctomycetia incertae sedis</taxon>
        <taxon>Engelhardtia</taxon>
    </lineage>
</organism>
<dbReference type="InterPro" id="IPR036388">
    <property type="entry name" value="WH-like_DNA-bd_sf"/>
</dbReference>
<proteinExistence type="inferred from homology"/>
<keyword evidence="4" id="KW-0804">Transcription</keyword>
<evidence type="ECO:0000313" key="8">
    <source>
        <dbReference type="EMBL" id="QDU65239.1"/>
    </source>
</evidence>
<dbReference type="Proteomes" id="UP000316921">
    <property type="component" value="Chromosome"/>
</dbReference>
<dbReference type="SUPFAM" id="SSF49452">
    <property type="entry name" value="Starch-binding domain-like"/>
    <property type="match status" value="1"/>
</dbReference>
<keyword evidence="2" id="KW-0805">Transcription regulation</keyword>
<name>A0A518BE19_9BACT</name>
<dbReference type="PANTHER" id="PTHR43133">
    <property type="entry name" value="RNA POLYMERASE ECF-TYPE SIGMA FACTO"/>
    <property type="match status" value="1"/>
</dbReference>
<dbReference type="InterPro" id="IPR039425">
    <property type="entry name" value="RNA_pol_sigma-70-like"/>
</dbReference>
<gene>
    <name evidence="8" type="primary">sigL_1</name>
    <name evidence="8" type="ORF">Pla133_03030</name>
</gene>
<dbReference type="RefSeq" id="WP_145061656.1">
    <property type="nucleotide sequence ID" value="NZ_CP036287.1"/>
</dbReference>
<dbReference type="GO" id="GO:0003677">
    <property type="term" value="F:DNA binding"/>
    <property type="evidence" value="ECO:0007669"/>
    <property type="project" value="InterPro"/>
</dbReference>
<evidence type="ECO:0000256" key="5">
    <source>
        <dbReference type="SAM" id="MobiDB-lite"/>
    </source>
</evidence>
<dbReference type="InterPro" id="IPR014284">
    <property type="entry name" value="RNA_pol_sigma-70_dom"/>
</dbReference>
<keyword evidence="9" id="KW-1185">Reference proteome</keyword>
<dbReference type="Gene3D" id="2.60.40.10">
    <property type="entry name" value="Immunoglobulins"/>
    <property type="match status" value="1"/>
</dbReference>
<evidence type="ECO:0000256" key="4">
    <source>
        <dbReference type="ARBA" id="ARBA00023163"/>
    </source>
</evidence>
<dbReference type="Pfam" id="PF13620">
    <property type="entry name" value="CarboxypepD_reg"/>
    <property type="match status" value="1"/>
</dbReference>
<dbReference type="InterPro" id="IPR013784">
    <property type="entry name" value="Carb-bd-like_fold"/>
</dbReference>
<sequence>MLLCMGSRGSTPVAIDELLAEVGWLRALARRLARDSAAADDLTQGTLVAALEHPPSRGEPLRPWLSTVLRNLLRAGHRSDDRRRRRETDAARAEALPAQVDVLAQFEEQRRLAELVAALGEPYRSVLLRHFYRGESAAQIARVTGRPAATVRSQLARALTRLRELHRIQQGGSSHRSIAALGLAAGIARPAGPALWIAACITGVVAMKTSTKLVAAAVAAVLAVIGANRFPGAEEAAGVGAPAARPETGNVTAAASRTATGRRAEGALSAGERKSLPAVAVGAPDGSQTAAAVETRSGFTLRAVDPQGLPIAGARLTLVGHDGRTEGRAPSAPSGADGRITAEIDMAATYRYGAAPERHAALRLDAPRHAARLSIESAVEGSLVELGDLTLELGADLRGRVVDALGIEAAGVEVVAAALLSQRPSTLIGSGAWEPHDGELLLRTETDARGEFALDGLELRPLRLWFRLPGLGWNLSEPIELDAGEVRSGVELVLPPLDRSQLIAGRVVHPDGSPAPEALLRYGEHGYFGSRAIELDEAGRFQFQPPVEAPTKLLAQDPSGAYSASLVAVASPGGDEVVLRLTPLRRCEVAVQSEEGEPLAGAWMMIHVGDEGFGFVRSRTDDDGRCSLVLPNEVFGLELGSDGYEARRIEPLDPIGLGDELVVTLLRKPHLAGVVMAGGDPVAGATLHLVQAVDARSRVVYKGFQSRLLGNQTPIETGADGRFQVPLSEPGDEFWSLLVEKPGLARAEYAIGQVFEAARVPEIVIEMTAGGTLEGRVLRPAGRSVAGVVVAISRADGRPLVTRTDEDGAFRFEHLTPGGWLVEDRDEVPDGRMLSMVPASEARLEPNVVIVEGRTTAFELDTRWKEGLSLRGHLRFDGRGAAGWSAHVSHGDPFERPESLEPVVLTDDGSFEAPALPGTATLILRSPEGGEVERSIEVEVTIGPRTAEVELDLATGAVRGSAGKRGAVLQLVQELGDGIIARARLTAGEGEGDEFEFTGIPVGDLTLMRRGEGDWAVVAHHRLEPGELWIVD</sequence>
<dbReference type="AlphaFoldDB" id="A0A518BE19"/>
<dbReference type="Pfam" id="PF04542">
    <property type="entry name" value="Sigma70_r2"/>
    <property type="match status" value="1"/>
</dbReference>
<dbReference type="InterPro" id="IPR013249">
    <property type="entry name" value="RNA_pol_sigma70_r4_t2"/>
</dbReference>
<dbReference type="SUPFAM" id="SSF88946">
    <property type="entry name" value="Sigma2 domain of RNA polymerase sigma factors"/>
    <property type="match status" value="1"/>
</dbReference>
<evidence type="ECO:0000256" key="3">
    <source>
        <dbReference type="ARBA" id="ARBA00023082"/>
    </source>
</evidence>
<dbReference type="Gene3D" id="1.10.1740.10">
    <property type="match status" value="1"/>
</dbReference>
<protein>
    <submittedName>
        <fullName evidence="8">ECF RNA polymerase sigma factor SigL</fullName>
    </submittedName>
</protein>
<feature type="compositionally biased region" description="Low complexity" evidence="5">
    <location>
        <begin position="239"/>
        <end position="261"/>
    </location>
</feature>
<reference evidence="8 9" key="1">
    <citation type="submission" date="2019-02" db="EMBL/GenBank/DDBJ databases">
        <title>Deep-cultivation of Planctomycetes and their phenomic and genomic characterization uncovers novel biology.</title>
        <authorList>
            <person name="Wiegand S."/>
            <person name="Jogler M."/>
            <person name="Boedeker C."/>
            <person name="Pinto D."/>
            <person name="Vollmers J."/>
            <person name="Rivas-Marin E."/>
            <person name="Kohn T."/>
            <person name="Peeters S.H."/>
            <person name="Heuer A."/>
            <person name="Rast P."/>
            <person name="Oberbeckmann S."/>
            <person name="Bunk B."/>
            <person name="Jeske O."/>
            <person name="Meyerdierks A."/>
            <person name="Storesund J.E."/>
            <person name="Kallscheuer N."/>
            <person name="Luecker S."/>
            <person name="Lage O.M."/>
            <person name="Pohl T."/>
            <person name="Merkel B.J."/>
            <person name="Hornburger P."/>
            <person name="Mueller R.-W."/>
            <person name="Bruemmer F."/>
            <person name="Labrenz M."/>
            <person name="Spormann A.M."/>
            <person name="Op den Camp H."/>
            <person name="Overmann J."/>
            <person name="Amann R."/>
            <person name="Jetten M.S.M."/>
            <person name="Mascher T."/>
            <person name="Medema M.H."/>
            <person name="Devos D.P."/>
            <person name="Kaster A.-K."/>
            <person name="Ovreas L."/>
            <person name="Rohde M."/>
            <person name="Galperin M.Y."/>
            <person name="Jogler C."/>
        </authorList>
    </citation>
    <scope>NUCLEOTIDE SEQUENCE [LARGE SCALE GENOMIC DNA]</scope>
    <source>
        <strain evidence="8 9">Pla133</strain>
    </source>
</reference>
<evidence type="ECO:0000259" key="6">
    <source>
        <dbReference type="Pfam" id="PF04542"/>
    </source>
</evidence>
<dbReference type="GO" id="GO:0006352">
    <property type="term" value="P:DNA-templated transcription initiation"/>
    <property type="evidence" value="ECO:0007669"/>
    <property type="project" value="InterPro"/>
</dbReference>
<feature type="domain" description="RNA polymerase sigma-70 region 2" evidence="6">
    <location>
        <begin position="23"/>
        <end position="82"/>
    </location>
</feature>
<accession>A0A518BE19</accession>
<dbReference type="SUPFAM" id="SSF88659">
    <property type="entry name" value="Sigma3 and sigma4 domains of RNA polymerase sigma factors"/>
    <property type="match status" value="1"/>
</dbReference>
<dbReference type="EMBL" id="CP036287">
    <property type="protein sequence ID" value="QDU65239.1"/>
    <property type="molecule type" value="Genomic_DNA"/>
</dbReference>
<evidence type="ECO:0000256" key="2">
    <source>
        <dbReference type="ARBA" id="ARBA00023015"/>
    </source>
</evidence>
<keyword evidence="3" id="KW-0731">Sigma factor</keyword>
<dbReference type="KEGG" id="pbap:Pla133_03030"/>
<evidence type="ECO:0000313" key="9">
    <source>
        <dbReference type="Proteomes" id="UP000316921"/>
    </source>
</evidence>
<dbReference type="Gene3D" id="1.10.10.10">
    <property type="entry name" value="Winged helix-like DNA-binding domain superfamily/Winged helix DNA-binding domain"/>
    <property type="match status" value="1"/>
</dbReference>
<comment type="similarity">
    <text evidence="1">Belongs to the sigma-70 factor family. ECF subfamily.</text>
</comment>
<dbReference type="InterPro" id="IPR013325">
    <property type="entry name" value="RNA_pol_sigma_r2"/>
</dbReference>
<evidence type="ECO:0000256" key="1">
    <source>
        <dbReference type="ARBA" id="ARBA00010641"/>
    </source>
</evidence>
<dbReference type="InterPro" id="IPR007627">
    <property type="entry name" value="RNA_pol_sigma70_r2"/>
</dbReference>
<feature type="domain" description="RNA polymerase sigma factor 70 region 4 type 2" evidence="7">
    <location>
        <begin position="110"/>
        <end position="162"/>
    </location>
</feature>
<dbReference type="NCBIfam" id="TIGR02937">
    <property type="entry name" value="sigma70-ECF"/>
    <property type="match status" value="1"/>
</dbReference>
<dbReference type="GO" id="GO:0016987">
    <property type="term" value="F:sigma factor activity"/>
    <property type="evidence" value="ECO:0007669"/>
    <property type="project" value="UniProtKB-KW"/>
</dbReference>